<dbReference type="WBParaSite" id="nRc.2.0.1.t17696-RA">
    <property type="protein sequence ID" value="nRc.2.0.1.t17696-RA"/>
    <property type="gene ID" value="nRc.2.0.1.g17696"/>
</dbReference>
<dbReference type="AlphaFoldDB" id="A0A915IV47"/>
<organism evidence="1 2">
    <name type="scientific">Romanomermis culicivorax</name>
    <name type="common">Nematode worm</name>
    <dbReference type="NCBI Taxonomy" id="13658"/>
    <lineage>
        <taxon>Eukaryota</taxon>
        <taxon>Metazoa</taxon>
        <taxon>Ecdysozoa</taxon>
        <taxon>Nematoda</taxon>
        <taxon>Enoplea</taxon>
        <taxon>Dorylaimia</taxon>
        <taxon>Mermithida</taxon>
        <taxon>Mermithoidea</taxon>
        <taxon>Mermithidae</taxon>
        <taxon>Romanomermis</taxon>
    </lineage>
</organism>
<reference evidence="2" key="1">
    <citation type="submission" date="2022-11" db="UniProtKB">
        <authorList>
            <consortium name="WormBaseParasite"/>
        </authorList>
    </citation>
    <scope>IDENTIFICATION</scope>
</reference>
<evidence type="ECO:0000313" key="1">
    <source>
        <dbReference type="Proteomes" id="UP000887565"/>
    </source>
</evidence>
<accession>A0A915IV47</accession>
<sequence length="75" mass="8742">MYETWCQCPQLSAFLDVNRPSNKDWGGNSAISHCEPNLNNSMNETNQNIQKRNTYRFDEVKKIHTPMFISSCKKT</sequence>
<dbReference type="Proteomes" id="UP000887565">
    <property type="component" value="Unplaced"/>
</dbReference>
<keyword evidence="1" id="KW-1185">Reference proteome</keyword>
<protein>
    <submittedName>
        <fullName evidence="2">Ovule protein</fullName>
    </submittedName>
</protein>
<proteinExistence type="predicted"/>
<name>A0A915IV47_ROMCU</name>
<evidence type="ECO:0000313" key="2">
    <source>
        <dbReference type="WBParaSite" id="nRc.2.0.1.t17696-RA"/>
    </source>
</evidence>